<evidence type="ECO:0000256" key="1">
    <source>
        <dbReference type="SAM" id="Phobius"/>
    </source>
</evidence>
<sequence length="96" mass="11204">MLRKVLCIMTLECEFFIFMVLLTPEATHCIVLHLSFHFHIVLQYSFVFSFVSCCCCFCCCEQFYCNLQKTCGSNSHKREWQRPLSVGQLCTETNPS</sequence>
<feature type="transmembrane region" description="Helical" evidence="1">
    <location>
        <begin position="5"/>
        <end position="24"/>
    </location>
</feature>
<keyword evidence="1" id="KW-1133">Transmembrane helix</keyword>
<keyword evidence="1" id="KW-0812">Transmembrane</keyword>
<evidence type="ECO:0000313" key="2">
    <source>
        <dbReference type="EMBL" id="JAC27568.1"/>
    </source>
</evidence>
<proteinExistence type="evidence at transcript level"/>
<dbReference type="EMBL" id="GBBM01007850">
    <property type="protein sequence ID" value="JAC27568.1"/>
    <property type="molecule type" value="mRNA"/>
</dbReference>
<feature type="transmembrane region" description="Helical" evidence="1">
    <location>
        <begin position="36"/>
        <end position="60"/>
    </location>
</feature>
<protein>
    <submittedName>
        <fullName evidence="2">Uncharacterized protein</fullName>
    </submittedName>
</protein>
<reference evidence="2" key="1">
    <citation type="submission" date="2014-03" db="EMBL/GenBank/DDBJ databases">
        <title>The sialotranscriptome of Amblyomma triste, Amblyomma parvum and Amblyomma cajennense ticks, uncovered by 454-based RNA-seq.</title>
        <authorList>
            <person name="Garcia G.R."/>
            <person name="Gardinassi L.G."/>
            <person name="Ribeiro J.M."/>
            <person name="Anatriello E."/>
            <person name="Ferreira B.R."/>
            <person name="Moreira H.N."/>
            <person name="Mafra C."/>
            <person name="Olegario M.M."/>
            <person name="Szabo P.J."/>
            <person name="Miranda-Santos I.K."/>
            <person name="Maruyama S.R."/>
        </authorList>
    </citation>
    <scope>NUCLEOTIDE SEQUENCE</scope>
    <source>
        <strain evidence="2">Mato Grasso do Sul</strain>
        <tissue evidence="2">Salivary glands</tissue>
    </source>
</reference>
<organism evidence="2">
    <name type="scientific">Amblyomma triste</name>
    <name type="common">Neotropical tick</name>
    <dbReference type="NCBI Taxonomy" id="251400"/>
    <lineage>
        <taxon>Eukaryota</taxon>
        <taxon>Metazoa</taxon>
        <taxon>Ecdysozoa</taxon>
        <taxon>Arthropoda</taxon>
        <taxon>Chelicerata</taxon>
        <taxon>Arachnida</taxon>
        <taxon>Acari</taxon>
        <taxon>Parasitiformes</taxon>
        <taxon>Ixodida</taxon>
        <taxon>Ixodoidea</taxon>
        <taxon>Ixodidae</taxon>
        <taxon>Amblyomminae</taxon>
        <taxon>Amblyomma</taxon>
    </lineage>
</organism>
<name>A0A023G3W9_AMBTT</name>
<keyword evidence="1" id="KW-0472">Membrane</keyword>
<dbReference type="AlphaFoldDB" id="A0A023G3W9"/>
<accession>A0A023G3W9</accession>